<proteinExistence type="predicted"/>
<reference evidence="1 2" key="1">
    <citation type="submission" date="2020-07" db="EMBL/GenBank/DDBJ databases">
        <title>Genomic Encyclopedia of Type Strains, Phase IV (KMG-V): Genome sequencing to study the core and pangenomes of soil and plant-associated prokaryotes.</title>
        <authorList>
            <person name="Whitman W."/>
        </authorList>
    </citation>
    <scope>NUCLEOTIDE SEQUENCE [LARGE SCALE GENOMIC DNA]</scope>
    <source>
        <strain evidence="1 2">RH4WT92</strain>
    </source>
</reference>
<evidence type="ECO:0000313" key="2">
    <source>
        <dbReference type="Proteomes" id="UP000578622"/>
    </source>
</evidence>
<organism evidence="1 2">
    <name type="scientific">Brucella intermedia</name>
    <dbReference type="NCBI Taxonomy" id="94625"/>
    <lineage>
        <taxon>Bacteria</taxon>
        <taxon>Pseudomonadati</taxon>
        <taxon>Pseudomonadota</taxon>
        <taxon>Alphaproteobacteria</taxon>
        <taxon>Hyphomicrobiales</taxon>
        <taxon>Brucellaceae</taxon>
        <taxon>Brucella/Ochrobactrum group</taxon>
        <taxon>Brucella</taxon>
    </lineage>
</organism>
<dbReference type="EMBL" id="JACGXG010000003">
    <property type="protein sequence ID" value="MBA8851674.1"/>
    <property type="molecule type" value="Genomic_DNA"/>
</dbReference>
<gene>
    <name evidence="1" type="ORF">FHW20_002628</name>
</gene>
<comment type="caution">
    <text evidence="1">The sequence shown here is derived from an EMBL/GenBank/DDBJ whole genome shotgun (WGS) entry which is preliminary data.</text>
</comment>
<name>A0ABR6AQT0_9HYPH</name>
<dbReference type="Proteomes" id="UP000578622">
    <property type="component" value="Unassembled WGS sequence"/>
</dbReference>
<accession>A0ABR6AQT0</accession>
<evidence type="ECO:0000313" key="1">
    <source>
        <dbReference type="EMBL" id="MBA8851674.1"/>
    </source>
</evidence>
<keyword evidence="2" id="KW-1185">Reference proteome</keyword>
<sequence>MTALRVEVIGGNFGQWEELLGMIRDSFAYMDGVIDPPSSAGLLTAENLRQKAEEETGFAAFLDGRLSAVSSYGKRPTAFISASLPSHPLLREEALGDC</sequence>
<protein>
    <submittedName>
        <fullName evidence="1">Uncharacterized protein</fullName>
    </submittedName>
</protein>